<proteinExistence type="inferred from homology"/>
<feature type="domain" description="Ubiquitin-like protease family profile" evidence="5">
    <location>
        <begin position="288"/>
        <end position="469"/>
    </location>
</feature>
<comment type="caution">
    <text evidence="6">The sequence shown here is derived from an EMBL/GenBank/DDBJ whole genome shotgun (WGS) entry which is preliminary data.</text>
</comment>
<accession>A0A6V7UQ19</accession>
<organism evidence="6 7">
    <name type="scientific">Meloidogyne enterolobii</name>
    <name type="common">Root-knot nematode worm</name>
    <name type="synonym">Meloidogyne mayaguensis</name>
    <dbReference type="NCBI Taxonomy" id="390850"/>
    <lineage>
        <taxon>Eukaryota</taxon>
        <taxon>Metazoa</taxon>
        <taxon>Ecdysozoa</taxon>
        <taxon>Nematoda</taxon>
        <taxon>Chromadorea</taxon>
        <taxon>Rhabditida</taxon>
        <taxon>Tylenchina</taxon>
        <taxon>Tylenchomorpha</taxon>
        <taxon>Tylenchoidea</taxon>
        <taxon>Meloidogynidae</taxon>
        <taxon>Meloidogyninae</taxon>
        <taxon>Meloidogyne</taxon>
    </lineage>
</organism>
<keyword evidence="2" id="KW-0645">Protease</keyword>
<keyword evidence="3" id="KW-0378">Hydrolase</keyword>
<dbReference type="Proteomes" id="UP000580250">
    <property type="component" value="Unassembled WGS sequence"/>
</dbReference>
<evidence type="ECO:0000256" key="4">
    <source>
        <dbReference type="ARBA" id="ARBA00022807"/>
    </source>
</evidence>
<dbReference type="GO" id="GO:0016926">
    <property type="term" value="P:protein desumoylation"/>
    <property type="evidence" value="ECO:0007669"/>
    <property type="project" value="TreeGrafter"/>
</dbReference>
<keyword evidence="4" id="KW-0788">Thiol protease</keyword>
<dbReference type="PANTHER" id="PTHR12606:SF136">
    <property type="entry name" value="ULP1 PROTEASE FAMILY PROTEIN"/>
    <property type="match status" value="1"/>
</dbReference>
<evidence type="ECO:0000313" key="6">
    <source>
        <dbReference type="EMBL" id="CAD2163268.1"/>
    </source>
</evidence>
<comment type="similarity">
    <text evidence="1">Belongs to the peptidase C48 family.</text>
</comment>
<dbReference type="GO" id="GO:0005634">
    <property type="term" value="C:nucleus"/>
    <property type="evidence" value="ECO:0007669"/>
    <property type="project" value="TreeGrafter"/>
</dbReference>
<sequence length="501" mass="58280">MVGADNESNFKISAVIGFTMPTSSLQRQTPKSGHLEFDADKNSLIISFKHIRKTVFIPMNCIVPPTKETCPRGSIYTFDFDIRDFKYKQCFLRNMSEDDKKLLHDHIIKTVGVKKKLYNTSISSTKCAVEPQKVEESKGCLTPKPPKRIVPLGYDSLPRRPKRVMPPEFQKVEDSKRVMTPEPQKTSMLQDFESVPEEYMREDVRTRLSEHKEVRTEFWGKWNDDEVVNDSCEENPFSPQPMRCVLTAPPNETSLPEEYMRDDFWDRLSKNKDVRTGVCREWVKGKEGHLTFEALLCLRDGEWVNGDVIDAYLQHICRRNGTNLVPSDIDNKENTDDYAQAGRIQYIPTYAFARYKRKKQISSKWYWKMENVELVLAPVHINECHWAMSVARMQKKEIIVMDSMNNGIAGSTKKDFMNTLLTILMEAADQFSMDIGKREDWTLKELLDVPQQRNGIDCGIFSLLYAYYVADGRYMDFTQEHISYFRRKICRDLLPLQSQLS</sequence>
<dbReference type="PROSITE" id="PS50600">
    <property type="entry name" value="ULP_PROTEASE"/>
    <property type="match status" value="1"/>
</dbReference>
<name>A0A6V7UQ19_MELEN</name>
<gene>
    <name evidence="6" type="ORF">MENT_LOCUS15902</name>
</gene>
<dbReference type="Pfam" id="PF02902">
    <property type="entry name" value="Peptidase_C48"/>
    <property type="match status" value="1"/>
</dbReference>
<protein>
    <recommendedName>
        <fullName evidence="5">Ubiquitin-like protease family profile domain-containing protein</fullName>
    </recommendedName>
</protein>
<evidence type="ECO:0000259" key="5">
    <source>
        <dbReference type="PROSITE" id="PS50600"/>
    </source>
</evidence>
<evidence type="ECO:0000313" key="7">
    <source>
        <dbReference type="Proteomes" id="UP000580250"/>
    </source>
</evidence>
<dbReference type="SUPFAM" id="SSF54001">
    <property type="entry name" value="Cysteine proteinases"/>
    <property type="match status" value="1"/>
</dbReference>
<dbReference type="AlphaFoldDB" id="A0A6V7UQ19"/>
<evidence type="ECO:0000256" key="1">
    <source>
        <dbReference type="ARBA" id="ARBA00005234"/>
    </source>
</evidence>
<dbReference type="InterPro" id="IPR038765">
    <property type="entry name" value="Papain-like_cys_pep_sf"/>
</dbReference>
<dbReference type="PANTHER" id="PTHR12606">
    <property type="entry name" value="SENTRIN/SUMO-SPECIFIC PROTEASE"/>
    <property type="match status" value="1"/>
</dbReference>
<dbReference type="OrthoDB" id="5877234at2759"/>
<evidence type="ECO:0000256" key="2">
    <source>
        <dbReference type="ARBA" id="ARBA00022670"/>
    </source>
</evidence>
<evidence type="ECO:0000256" key="3">
    <source>
        <dbReference type="ARBA" id="ARBA00022801"/>
    </source>
</evidence>
<reference evidence="6 7" key="1">
    <citation type="submission" date="2020-08" db="EMBL/GenBank/DDBJ databases">
        <authorList>
            <person name="Koutsovoulos G."/>
            <person name="Danchin GJ E."/>
        </authorList>
    </citation>
    <scope>NUCLEOTIDE SEQUENCE [LARGE SCALE GENOMIC DNA]</scope>
</reference>
<dbReference type="EMBL" id="CAJEWN010000097">
    <property type="protein sequence ID" value="CAD2163268.1"/>
    <property type="molecule type" value="Genomic_DNA"/>
</dbReference>
<dbReference type="Gene3D" id="3.40.395.10">
    <property type="entry name" value="Adenoviral Proteinase, Chain A"/>
    <property type="match status" value="1"/>
</dbReference>
<dbReference type="GO" id="GO:0006508">
    <property type="term" value="P:proteolysis"/>
    <property type="evidence" value="ECO:0007669"/>
    <property type="project" value="UniProtKB-KW"/>
</dbReference>
<dbReference type="GO" id="GO:0016929">
    <property type="term" value="F:deSUMOylase activity"/>
    <property type="evidence" value="ECO:0007669"/>
    <property type="project" value="TreeGrafter"/>
</dbReference>
<dbReference type="InterPro" id="IPR003653">
    <property type="entry name" value="Peptidase_C48_C"/>
</dbReference>